<accession>A0ABQ2D285</accession>
<dbReference type="Proteomes" id="UP000632222">
    <property type="component" value="Unassembled WGS sequence"/>
</dbReference>
<reference evidence="2" key="1">
    <citation type="journal article" date="2019" name="Int. J. Syst. Evol. Microbiol.">
        <title>The Global Catalogue of Microorganisms (GCM) 10K type strain sequencing project: providing services to taxonomists for standard genome sequencing and annotation.</title>
        <authorList>
            <consortium name="The Broad Institute Genomics Platform"/>
            <consortium name="The Broad Institute Genome Sequencing Center for Infectious Disease"/>
            <person name="Wu L."/>
            <person name="Ma J."/>
        </authorList>
    </citation>
    <scope>NUCLEOTIDE SEQUENCE [LARGE SCALE GENOMIC DNA]</scope>
    <source>
        <strain evidence="2">JCM 14370</strain>
    </source>
</reference>
<dbReference type="EMBL" id="BMOD01000012">
    <property type="protein sequence ID" value="GGJ42661.1"/>
    <property type="molecule type" value="Genomic_DNA"/>
</dbReference>
<comment type="caution">
    <text evidence="1">The sequence shown here is derived from an EMBL/GenBank/DDBJ whole genome shotgun (WGS) entry which is preliminary data.</text>
</comment>
<protein>
    <recommendedName>
        <fullName evidence="3">Zinc ribbon domain-containing protein</fullName>
    </recommendedName>
</protein>
<dbReference type="RefSeq" id="WP_189003921.1">
    <property type="nucleotide sequence ID" value="NZ_BMOD01000012.1"/>
</dbReference>
<proteinExistence type="predicted"/>
<gene>
    <name evidence="1" type="ORF">GCM10008938_31000</name>
</gene>
<sequence>MGTLYHYECQHCGYTPPEDLGLGKSMLQIPTVLVHCTTCREFHLFDLHPDQKKPPRCPKRVWHQVEVLHEPSDNGVFRVKCPKCKKLNLMIEVGVWE</sequence>
<evidence type="ECO:0000313" key="1">
    <source>
        <dbReference type="EMBL" id="GGJ42661.1"/>
    </source>
</evidence>
<evidence type="ECO:0008006" key="3">
    <source>
        <dbReference type="Google" id="ProtNLM"/>
    </source>
</evidence>
<keyword evidence="2" id="KW-1185">Reference proteome</keyword>
<name>A0ABQ2D285_9DEIO</name>
<organism evidence="1 2">
    <name type="scientific">Deinococcus roseus</name>
    <dbReference type="NCBI Taxonomy" id="392414"/>
    <lineage>
        <taxon>Bacteria</taxon>
        <taxon>Thermotogati</taxon>
        <taxon>Deinococcota</taxon>
        <taxon>Deinococci</taxon>
        <taxon>Deinococcales</taxon>
        <taxon>Deinococcaceae</taxon>
        <taxon>Deinococcus</taxon>
    </lineage>
</organism>
<evidence type="ECO:0000313" key="2">
    <source>
        <dbReference type="Proteomes" id="UP000632222"/>
    </source>
</evidence>